<gene>
    <name evidence="1" type="ORF">WICPIJ_007583</name>
</gene>
<evidence type="ECO:0000313" key="2">
    <source>
        <dbReference type="Proteomes" id="UP000774326"/>
    </source>
</evidence>
<evidence type="ECO:0000313" key="1">
    <source>
        <dbReference type="EMBL" id="KAH3681426.1"/>
    </source>
</evidence>
<organism evidence="1 2">
    <name type="scientific">Wickerhamomyces pijperi</name>
    <name type="common">Yeast</name>
    <name type="synonym">Pichia pijperi</name>
    <dbReference type="NCBI Taxonomy" id="599730"/>
    <lineage>
        <taxon>Eukaryota</taxon>
        <taxon>Fungi</taxon>
        <taxon>Dikarya</taxon>
        <taxon>Ascomycota</taxon>
        <taxon>Saccharomycotina</taxon>
        <taxon>Saccharomycetes</taxon>
        <taxon>Phaffomycetales</taxon>
        <taxon>Wickerhamomycetaceae</taxon>
        <taxon>Wickerhamomyces</taxon>
    </lineage>
</organism>
<sequence>MDWSITPSFVEEPTVAVQVVKVLGVGLASPEVQVTDLEVGPEVAQVVRGTAVVGDEVHQTVLVQEPRVLLEELLGGLPQRWNGLDVLVEGNGEPVLLAVVLHELENIVVNVTVDSDVWLHSPVVVVVHHQLVSVEEPGLVAAHVSVRDGVPVDDLLLLHRFSRGSSLVQVDPFREGPVLLWNQTVLGLTGDQSRGGSDELLGEWLVVEEHPIVAVLGVETVFDVSDRTNQRPQIVITGQ</sequence>
<accession>A0A9P8TK95</accession>
<name>A0A9P8TK95_WICPI</name>
<reference evidence="1" key="1">
    <citation type="journal article" date="2021" name="Open Biol.">
        <title>Shared evolutionary footprints suggest mitochondrial oxidative damage underlies multiple complex I losses in fungi.</title>
        <authorList>
            <person name="Schikora-Tamarit M.A."/>
            <person name="Marcet-Houben M."/>
            <person name="Nosek J."/>
            <person name="Gabaldon T."/>
        </authorList>
    </citation>
    <scope>NUCLEOTIDE SEQUENCE</scope>
    <source>
        <strain evidence="1">CBS2887</strain>
    </source>
</reference>
<keyword evidence="2" id="KW-1185">Reference proteome</keyword>
<reference evidence="1" key="2">
    <citation type="submission" date="2021-01" db="EMBL/GenBank/DDBJ databases">
        <authorList>
            <person name="Schikora-Tamarit M.A."/>
        </authorList>
    </citation>
    <scope>NUCLEOTIDE SEQUENCE</scope>
    <source>
        <strain evidence="1">CBS2887</strain>
    </source>
</reference>
<dbReference type="AlphaFoldDB" id="A0A9P8TK95"/>
<protein>
    <submittedName>
        <fullName evidence="1">Uncharacterized protein</fullName>
    </submittedName>
</protein>
<comment type="caution">
    <text evidence="1">The sequence shown here is derived from an EMBL/GenBank/DDBJ whole genome shotgun (WGS) entry which is preliminary data.</text>
</comment>
<proteinExistence type="predicted"/>
<dbReference type="OrthoDB" id="5505103at2759"/>
<dbReference type="EMBL" id="JAEUBG010004417">
    <property type="protein sequence ID" value="KAH3681426.1"/>
    <property type="molecule type" value="Genomic_DNA"/>
</dbReference>
<dbReference type="Proteomes" id="UP000774326">
    <property type="component" value="Unassembled WGS sequence"/>
</dbReference>